<dbReference type="GO" id="GO:0004849">
    <property type="term" value="F:uridine kinase activity"/>
    <property type="evidence" value="ECO:0007669"/>
    <property type="project" value="UniProtKB-EC"/>
</dbReference>
<dbReference type="GO" id="GO:0003700">
    <property type="term" value="F:DNA-binding transcription factor activity"/>
    <property type="evidence" value="ECO:0007669"/>
    <property type="project" value="TreeGrafter"/>
</dbReference>
<reference evidence="3 4" key="1">
    <citation type="journal article" date="2018" name="Front. Microbiol.">
        <title>Prospects for Fungal Bioremediation of Acidic Radioactive Waste Sites: Characterization and Genome Sequence of Rhodotorula taiwanensis MD1149.</title>
        <authorList>
            <person name="Tkavc R."/>
            <person name="Matrosova V.Y."/>
            <person name="Grichenko O.E."/>
            <person name="Gostincar C."/>
            <person name="Volpe R.P."/>
            <person name="Klimenkova P."/>
            <person name="Gaidamakova E.K."/>
            <person name="Zhou C.E."/>
            <person name="Stewart B.J."/>
            <person name="Lyman M.G."/>
            <person name="Malfatti S.A."/>
            <person name="Rubinfeld B."/>
            <person name="Courtot M."/>
            <person name="Singh J."/>
            <person name="Dalgard C.L."/>
            <person name="Hamilton T."/>
            <person name="Frey K.G."/>
            <person name="Gunde-Cimerman N."/>
            <person name="Dugan L."/>
            <person name="Daly M.J."/>
        </authorList>
    </citation>
    <scope>NUCLEOTIDE SEQUENCE [LARGE SCALE GENOMIC DNA]</scope>
    <source>
        <strain evidence="3 4">MD1149</strain>
    </source>
</reference>
<feature type="region of interest" description="Disordered" evidence="1">
    <location>
        <begin position="352"/>
        <end position="387"/>
    </location>
</feature>
<evidence type="ECO:0000313" key="4">
    <source>
        <dbReference type="Proteomes" id="UP000237144"/>
    </source>
</evidence>
<comment type="caution">
    <text evidence="3">The sequence shown here is derived from an EMBL/GenBank/DDBJ whole genome shotgun (WGS) entry which is preliminary data.</text>
</comment>
<dbReference type="EC" id="2.7.1.48" evidence="3"/>
<dbReference type="OrthoDB" id="5407653at2759"/>
<dbReference type="GO" id="GO:0043565">
    <property type="term" value="F:sequence-specific DNA binding"/>
    <property type="evidence" value="ECO:0007669"/>
    <property type="project" value="TreeGrafter"/>
</dbReference>
<protein>
    <submittedName>
        <fullName evidence="3">Putative Uridine kinase</fullName>
        <ecNumber evidence="3">2.7.1.48</ecNumber>
    </submittedName>
</protein>
<feature type="compositionally biased region" description="Low complexity" evidence="1">
    <location>
        <begin position="367"/>
        <end position="378"/>
    </location>
</feature>
<keyword evidence="4" id="KW-1185">Reference proteome</keyword>
<dbReference type="Proteomes" id="UP000237144">
    <property type="component" value="Unassembled WGS sequence"/>
</dbReference>
<sequence>MCSIPHPASPDFVERLFAAPQVLDRDSAADRELDAVHERDMDVILQRDLAVREMAAVQIRAEDALRLRTGYNPLDSARESPYGPPRPRTRSYFTPLAEGGFGPTAPLIERPRARPARVEDPLLSCTLWEDERCIVVQVLVDGHVVARRTDYNWVNSTKLLNMVEGLSRGKRDMYLKNEPDRLVFRRGALHLKVCRPDESVLPLEAAARLARDHRLYDRLYPLFEPDPLSFLLLPLNRPRTLQLVETARTRSELMSLDQIVAEAGLSPRRARDLAERGRDLERVLARLEAGLRGSPIAGPSRMDAAARPAAAAYERDEGPAAPPARRNSDPVPASLTERPIRRASVDYAAWHDTPSYGTEAPDIRRGSVSSSSTSELSSLDFTPLGVDLPVSPRQALSRLQIPDRPDGASLSSGGSSWSLSRPVSRLRVTSVDSAPEAEADSDRSVFQRSGPEEEAELGAVEQKDGRPAKRARLATT</sequence>
<feature type="domain" description="HTH APSES-type" evidence="2">
    <location>
        <begin position="122"/>
        <end position="234"/>
    </location>
</feature>
<dbReference type="PANTHER" id="PTHR47792:SF1">
    <property type="entry name" value="PROTEIN SOK2-RELATED"/>
    <property type="match status" value="1"/>
</dbReference>
<organism evidence="3 4">
    <name type="scientific">Rhodotorula taiwanensis</name>
    <dbReference type="NCBI Taxonomy" id="741276"/>
    <lineage>
        <taxon>Eukaryota</taxon>
        <taxon>Fungi</taxon>
        <taxon>Dikarya</taxon>
        <taxon>Basidiomycota</taxon>
        <taxon>Pucciniomycotina</taxon>
        <taxon>Microbotryomycetes</taxon>
        <taxon>Sporidiobolales</taxon>
        <taxon>Sporidiobolaceae</taxon>
        <taxon>Rhodotorula</taxon>
    </lineage>
</organism>
<dbReference type="GO" id="GO:0045944">
    <property type="term" value="P:positive regulation of transcription by RNA polymerase II"/>
    <property type="evidence" value="ECO:0007669"/>
    <property type="project" value="TreeGrafter"/>
</dbReference>
<dbReference type="AlphaFoldDB" id="A0A2S5B5N5"/>
<evidence type="ECO:0000256" key="1">
    <source>
        <dbReference type="SAM" id="MobiDB-lite"/>
    </source>
</evidence>
<dbReference type="InterPro" id="IPR029790">
    <property type="entry name" value="EFG1/Phd1/StuA"/>
</dbReference>
<feature type="compositionally biased region" description="Low complexity" evidence="1">
    <location>
        <begin position="407"/>
        <end position="431"/>
    </location>
</feature>
<dbReference type="EMBL" id="PJQD01000059">
    <property type="protein sequence ID" value="POY72094.1"/>
    <property type="molecule type" value="Genomic_DNA"/>
</dbReference>
<dbReference type="GO" id="GO:0005634">
    <property type="term" value="C:nucleus"/>
    <property type="evidence" value="ECO:0007669"/>
    <property type="project" value="TreeGrafter"/>
</dbReference>
<evidence type="ECO:0000259" key="2">
    <source>
        <dbReference type="PROSITE" id="PS51299"/>
    </source>
</evidence>
<evidence type="ECO:0000313" key="3">
    <source>
        <dbReference type="EMBL" id="POY72094.1"/>
    </source>
</evidence>
<dbReference type="InterPro" id="IPR036887">
    <property type="entry name" value="HTH_APSES_sf"/>
</dbReference>
<name>A0A2S5B5N5_9BASI</name>
<dbReference type="SUPFAM" id="SSF54616">
    <property type="entry name" value="DNA-binding domain of Mlu1-box binding protein MBP1"/>
    <property type="match status" value="1"/>
</dbReference>
<dbReference type="STRING" id="741276.A0A2S5B5N5"/>
<feature type="region of interest" description="Disordered" evidence="1">
    <location>
        <begin position="295"/>
        <end position="338"/>
    </location>
</feature>
<keyword evidence="3" id="KW-0418">Kinase</keyword>
<keyword evidence="3" id="KW-0808">Transferase</keyword>
<dbReference type="PROSITE" id="PS51299">
    <property type="entry name" value="HTH_APSES"/>
    <property type="match status" value="1"/>
</dbReference>
<feature type="region of interest" description="Disordered" evidence="1">
    <location>
        <begin position="399"/>
        <end position="476"/>
    </location>
</feature>
<proteinExistence type="predicted"/>
<gene>
    <name evidence="3" type="ORF">BMF94_4901</name>
</gene>
<accession>A0A2S5B5N5</accession>
<dbReference type="PANTHER" id="PTHR47792">
    <property type="entry name" value="PROTEIN SOK2-RELATED"/>
    <property type="match status" value="1"/>
</dbReference>
<dbReference type="Gene3D" id="3.10.260.10">
    <property type="entry name" value="Transcription regulator HTH, APSES-type DNA-binding domain"/>
    <property type="match status" value="1"/>
</dbReference>
<dbReference type="InterPro" id="IPR003163">
    <property type="entry name" value="Tscrpt_reg_HTH_APSES-type"/>
</dbReference>